<dbReference type="InterPro" id="IPR048142">
    <property type="entry name" value="QRL_CxxC_CxxC"/>
</dbReference>
<dbReference type="RefSeq" id="WP_377394532.1">
    <property type="nucleotide sequence ID" value="NZ_JBHSAN010000052.1"/>
</dbReference>
<comment type="caution">
    <text evidence="1">The sequence shown here is derived from an EMBL/GenBank/DDBJ whole genome shotgun (WGS) entry which is preliminary data.</text>
</comment>
<dbReference type="NCBIfam" id="NF041638">
    <property type="entry name" value="QRL_CxxC_CxxC"/>
    <property type="match status" value="1"/>
</dbReference>
<organism evidence="1 2">
    <name type="scientific">Prauserella oleivorans</name>
    <dbReference type="NCBI Taxonomy" id="1478153"/>
    <lineage>
        <taxon>Bacteria</taxon>
        <taxon>Bacillati</taxon>
        <taxon>Actinomycetota</taxon>
        <taxon>Actinomycetes</taxon>
        <taxon>Pseudonocardiales</taxon>
        <taxon>Pseudonocardiaceae</taxon>
        <taxon>Prauserella</taxon>
    </lineage>
</organism>
<reference evidence="2" key="1">
    <citation type="journal article" date="2019" name="Int. J. Syst. Evol. Microbiol.">
        <title>The Global Catalogue of Microorganisms (GCM) 10K type strain sequencing project: providing services to taxonomists for standard genome sequencing and annotation.</title>
        <authorList>
            <consortium name="The Broad Institute Genomics Platform"/>
            <consortium name="The Broad Institute Genome Sequencing Center for Infectious Disease"/>
            <person name="Wu L."/>
            <person name="Ma J."/>
        </authorList>
    </citation>
    <scope>NUCLEOTIDE SEQUENCE [LARGE SCALE GENOMIC DNA]</scope>
    <source>
        <strain evidence="2">IBRC-M 10906</strain>
    </source>
</reference>
<protein>
    <submittedName>
        <fullName evidence="1">RRQRL motif-containing zinc-binding protein</fullName>
    </submittedName>
</protein>
<sequence>MNPRKRRQRPVTVFDGRTHHVALCRGFRDGLPVFGWGEAPSTLLTATQLRQVGLRRNGQDPVALLVFRHHHPYRHETVAELFSVERAAPVRGTEGQRRAKVQGALRARRICAECRQDVGYYVPTSTGLCWNCEGIDLAEEVAA</sequence>
<name>A0ABW5WED8_9PSEU</name>
<accession>A0ABW5WED8</accession>
<dbReference type="Proteomes" id="UP001597478">
    <property type="component" value="Unassembled WGS sequence"/>
</dbReference>
<keyword evidence="2" id="KW-1185">Reference proteome</keyword>
<dbReference type="EMBL" id="JBHUOF010000048">
    <property type="protein sequence ID" value="MFD2802368.1"/>
    <property type="molecule type" value="Genomic_DNA"/>
</dbReference>
<evidence type="ECO:0000313" key="2">
    <source>
        <dbReference type="Proteomes" id="UP001597478"/>
    </source>
</evidence>
<evidence type="ECO:0000313" key="1">
    <source>
        <dbReference type="EMBL" id="MFD2802368.1"/>
    </source>
</evidence>
<gene>
    <name evidence="1" type="ORF">ACFS2C_23545</name>
</gene>
<proteinExistence type="predicted"/>